<evidence type="ECO:0000256" key="1">
    <source>
        <dbReference type="SAM" id="MobiDB-lite"/>
    </source>
</evidence>
<comment type="caution">
    <text evidence="2">The sequence shown here is derived from an EMBL/GenBank/DDBJ whole genome shotgun (WGS) entry which is preliminary data.</text>
</comment>
<dbReference type="Gramene" id="OE9A094792T1">
    <property type="protein sequence ID" value="OE9A094792C1"/>
    <property type="gene ID" value="OE9A094792"/>
</dbReference>
<feature type="region of interest" description="Disordered" evidence="1">
    <location>
        <begin position="134"/>
        <end position="154"/>
    </location>
</feature>
<protein>
    <submittedName>
        <fullName evidence="2">Uncharacterized protein</fullName>
    </submittedName>
</protein>
<evidence type="ECO:0000313" key="3">
    <source>
        <dbReference type="Proteomes" id="UP000594638"/>
    </source>
</evidence>
<proteinExistence type="predicted"/>
<dbReference type="Proteomes" id="UP000594638">
    <property type="component" value="Unassembled WGS sequence"/>
</dbReference>
<keyword evidence="3" id="KW-1185">Reference proteome</keyword>
<organism evidence="2 3">
    <name type="scientific">Olea europaea subsp. europaea</name>
    <dbReference type="NCBI Taxonomy" id="158383"/>
    <lineage>
        <taxon>Eukaryota</taxon>
        <taxon>Viridiplantae</taxon>
        <taxon>Streptophyta</taxon>
        <taxon>Embryophyta</taxon>
        <taxon>Tracheophyta</taxon>
        <taxon>Spermatophyta</taxon>
        <taxon>Magnoliopsida</taxon>
        <taxon>eudicotyledons</taxon>
        <taxon>Gunneridae</taxon>
        <taxon>Pentapetalae</taxon>
        <taxon>asterids</taxon>
        <taxon>lamiids</taxon>
        <taxon>Lamiales</taxon>
        <taxon>Oleaceae</taxon>
        <taxon>Oleeae</taxon>
        <taxon>Olea</taxon>
    </lineage>
</organism>
<gene>
    <name evidence="2" type="ORF">OLEA9_A094792</name>
</gene>
<dbReference type="EMBL" id="CACTIH010002499">
    <property type="protein sequence ID" value="CAA2976645.1"/>
    <property type="molecule type" value="Genomic_DNA"/>
</dbReference>
<reference evidence="2 3" key="1">
    <citation type="submission" date="2019-12" db="EMBL/GenBank/DDBJ databases">
        <authorList>
            <person name="Alioto T."/>
            <person name="Alioto T."/>
            <person name="Gomez Garrido J."/>
        </authorList>
    </citation>
    <scope>NUCLEOTIDE SEQUENCE [LARGE SCALE GENOMIC DNA]</scope>
</reference>
<sequence length="194" mass="21281">MSLYDFREKLFCQLDVLQKRSSYSLDIVKIHRHEARYTRRSSTPSPLESNSAVIKELVPVLLACGPFGGPLGGPLGGQGCTGRCGPRGLRLDGRPVRAGKRDSCRYGTSLWPQRLSGVTLIGWPDPLITLRHSGQKKRRGGSAAATRHGGHRKALHGLSARSVITACAIRNGQTPKLEDYRGKQHDVVRNHTEP</sequence>
<name>A0A8S0RCI0_OLEEU</name>
<evidence type="ECO:0000313" key="2">
    <source>
        <dbReference type="EMBL" id="CAA2976645.1"/>
    </source>
</evidence>
<dbReference type="AlphaFoldDB" id="A0A8S0RCI0"/>
<accession>A0A8S0RCI0</accession>